<dbReference type="Gene3D" id="1.10.8.80">
    <property type="entry name" value="Magnesium chelatase subunit I, C-Terminal domain"/>
    <property type="match status" value="1"/>
</dbReference>
<name>N4WKQ6_9BACI</name>
<comment type="caution">
    <text evidence="2">The sequence shown here is derived from an EMBL/GenBank/DDBJ whole genome shotgun (WGS) entry which is preliminary data.</text>
</comment>
<dbReference type="STRING" id="1308866.J416_09079"/>
<sequence>MKAAKAYAFIDGRDYVIPDDVSFLASYVLAHRLILRPEARYEGVTQEGIIDQILQEVDVPVRKEMHG</sequence>
<reference evidence="2 3" key="1">
    <citation type="submission" date="2013-03" db="EMBL/GenBank/DDBJ databases">
        <title>Draft genome sequence of Gracibacillus halophilus YIM-C55.5, a moderately halophilic and thermophilic organism from the Xiaochaidamu salt lake.</title>
        <authorList>
            <person name="Sugumar T."/>
            <person name="Polireddy D.R."/>
            <person name="Antony A."/>
            <person name="Madhava Y.R."/>
            <person name="Sivakumar N."/>
        </authorList>
    </citation>
    <scope>NUCLEOTIDE SEQUENCE [LARGE SCALE GENOMIC DNA]</scope>
    <source>
        <strain evidence="2 3">YIM-C55.5</strain>
    </source>
</reference>
<gene>
    <name evidence="2" type="ORF">J416_09079</name>
</gene>
<feature type="domain" description="ChlI/MoxR AAA lid" evidence="1">
    <location>
        <begin position="1"/>
        <end position="53"/>
    </location>
</feature>
<dbReference type="eggNOG" id="COG0714">
    <property type="taxonomic scope" value="Bacteria"/>
</dbReference>
<dbReference type="PATRIC" id="fig|1308866.3.peg.1836"/>
<dbReference type="EMBL" id="APML01000031">
    <property type="protein sequence ID" value="ENH96752.1"/>
    <property type="molecule type" value="Genomic_DNA"/>
</dbReference>
<evidence type="ECO:0000313" key="3">
    <source>
        <dbReference type="Proteomes" id="UP000012283"/>
    </source>
</evidence>
<accession>N4WKQ6</accession>
<protein>
    <submittedName>
        <fullName evidence="2">Magnesium chelatase</fullName>
    </submittedName>
</protein>
<dbReference type="AlphaFoldDB" id="N4WKQ6"/>
<dbReference type="Pfam" id="PF17863">
    <property type="entry name" value="AAA_lid_2"/>
    <property type="match status" value="1"/>
</dbReference>
<proteinExistence type="predicted"/>
<organism evidence="2 3">
    <name type="scientific">Gracilibacillus halophilus YIM-C55.5</name>
    <dbReference type="NCBI Taxonomy" id="1308866"/>
    <lineage>
        <taxon>Bacteria</taxon>
        <taxon>Bacillati</taxon>
        <taxon>Bacillota</taxon>
        <taxon>Bacilli</taxon>
        <taxon>Bacillales</taxon>
        <taxon>Bacillaceae</taxon>
        <taxon>Gracilibacillus</taxon>
    </lineage>
</organism>
<evidence type="ECO:0000313" key="2">
    <source>
        <dbReference type="EMBL" id="ENH96752.1"/>
    </source>
</evidence>
<dbReference type="Proteomes" id="UP000012283">
    <property type="component" value="Unassembled WGS sequence"/>
</dbReference>
<keyword evidence="3" id="KW-1185">Reference proteome</keyword>
<evidence type="ECO:0000259" key="1">
    <source>
        <dbReference type="Pfam" id="PF17863"/>
    </source>
</evidence>
<dbReference type="InterPro" id="IPR041628">
    <property type="entry name" value="ChlI/MoxR_AAA_lid"/>
</dbReference>